<evidence type="ECO:0000256" key="2">
    <source>
        <dbReference type="ARBA" id="ARBA00022908"/>
    </source>
</evidence>
<dbReference type="SUPFAM" id="SSF56349">
    <property type="entry name" value="DNA breaking-rejoining enzymes"/>
    <property type="match status" value="1"/>
</dbReference>
<feature type="domain" description="Core-binding (CB)" evidence="7">
    <location>
        <begin position="96"/>
        <end position="181"/>
    </location>
</feature>
<evidence type="ECO:0008006" key="11">
    <source>
        <dbReference type="Google" id="ProtNLM"/>
    </source>
</evidence>
<dbReference type="AlphaFoldDB" id="A0A1Y4QJ06"/>
<dbReference type="InterPro" id="IPR013762">
    <property type="entry name" value="Integrase-like_cat_sf"/>
</dbReference>
<evidence type="ECO:0000313" key="9">
    <source>
        <dbReference type="EMBL" id="OUQ06021.1"/>
    </source>
</evidence>
<evidence type="ECO:0000256" key="5">
    <source>
        <dbReference type="PROSITE-ProRule" id="PRU01248"/>
    </source>
</evidence>
<sequence>MNTLQLQKFSTFLCKNNYKVHTIELYSKSLIEFKPTPQDSISQLYKEILEFEKRNKANLSKALFNNLRAALRLYFLMETGMTFKTYKSSLVLPNDNFQNNLLKRFYQYSIEFKKISKNTVISECHHIREFLDIYPVNSNDDLSSISVYDIRDYVSNHMRTLKPSTKGRYITSIRNFFRYLEYENITIDKAIIGLPLTIANWNNKIPTVLSEDEESRLRNFYESNDTHDVRNKLIILLQLDLGLRSSEIPKLQLNNIHWSTGSILVSDTKTNHNREIPMTTEIGSLLENYVMYFRGKTSNCSLFLSLNPRKKNQSIDTEDVRRVVRHAMKKEKIVGYWKGTHALRRTAASKLYNSKVGLKVTADILGHESLDSTVHYVKVDFETMKSITTPWPGGDLNA</sequence>
<dbReference type="GO" id="GO:0003677">
    <property type="term" value="F:DNA binding"/>
    <property type="evidence" value="ECO:0007669"/>
    <property type="project" value="UniProtKB-UniRule"/>
</dbReference>
<keyword evidence="3 5" id="KW-0238">DNA-binding</keyword>
<dbReference type="Pfam" id="PF02899">
    <property type="entry name" value="Phage_int_SAM_1"/>
    <property type="match status" value="1"/>
</dbReference>
<gene>
    <name evidence="9" type="ORF">B5E91_04215</name>
    <name evidence="8" type="ORF">B5E91_06080</name>
</gene>
<dbReference type="InterPro" id="IPR010998">
    <property type="entry name" value="Integrase_recombinase_N"/>
</dbReference>
<evidence type="ECO:0000313" key="8">
    <source>
        <dbReference type="EMBL" id="OUQ05217.1"/>
    </source>
</evidence>
<comment type="caution">
    <text evidence="8">The sequence shown here is derived from an EMBL/GenBank/DDBJ whole genome shotgun (WGS) entry which is preliminary data.</text>
</comment>
<keyword evidence="4" id="KW-0233">DNA recombination</keyword>
<protein>
    <recommendedName>
        <fullName evidence="11">Integrase</fullName>
    </recommendedName>
</protein>
<dbReference type="InterPro" id="IPR044068">
    <property type="entry name" value="CB"/>
</dbReference>
<evidence type="ECO:0000313" key="10">
    <source>
        <dbReference type="Proteomes" id="UP000196258"/>
    </source>
</evidence>
<dbReference type="GO" id="GO:0015074">
    <property type="term" value="P:DNA integration"/>
    <property type="evidence" value="ECO:0007669"/>
    <property type="project" value="UniProtKB-KW"/>
</dbReference>
<dbReference type="Pfam" id="PF00589">
    <property type="entry name" value="Phage_integrase"/>
    <property type="match status" value="1"/>
</dbReference>
<dbReference type="GO" id="GO:0006310">
    <property type="term" value="P:DNA recombination"/>
    <property type="evidence" value="ECO:0007669"/>
    <property type="project" value="UniProtKB-KW"/>
</dbReference>
<accession>A0A1Y4QJ06</accession>
<dbReference type="EMBL" id="NFLB01000003">
    <property type="protein sequence ID" value="OUQ06021.1"/>
    <property type="molecule type" value="Genomic_DNA"/>
</dbReference>
<evidence type="ECO:0000259" key="6">
    <source>
        <dbReference type="PROSITE" id="PS51898"/>
    </source>
</evidence>
<dbReference type="PANTHER" id="PTHR30349">
    <property type="entry name" value="PHAGE INTEGRASE-RELATED"/>
    <property type="match status" value="1"/>
</dbReference>
<keyword evidence="2" id="KW-0229">DNA integration</keyword>
<evidence type="ECO:0000256" key="1">
    <source>
        <dbReference type="ARBA" id="ARBA00008857"/>
    </source>
</evidence>
<reference evidence="10" key="1">
    <citation type="submission" date="2017-04" db="EMBL/GenBank/DDBJ databases">
        <title>Function of individual gut microbiota members based on whole genome sequencing of pure cultures obtained from chicken caecum.</title>
        <authorList>
            <person name="Medvecky M."/>
            <person name="Cejkova D."/>
            <person name="Polansky O."/>
            <person name="Karasova D."/>
            <person name="Kubasova T."/>
            <person name="Cizek A."/>
            <person name="Rychlik I."/>
        </authorList>
    </citation>
    <scope>NUCLEOTIDE SEQUENCE [LARGE SCALE GENOMIC DNA]</scope>
    <source>
        <strain evidence="10">An149</strain>
    </source>
</reference>
<dbReference type="InterPro" id="IPR002104">
    <property type="entry name" value="Integrase_catalytic"/>
</dbReference>
<dbReference type="EMBL" id="NFLB01000006">
    <property type="protein sequence ID" value="OUQ05217.1"/>
    <property type="molecule type" value="Genomic_DNA"/>
</dbReference>
<dbReference type="RefSeq" id="WP_087255368.1">
    <property type="nucleotide sequence ID" value="NZ_JBKSXH010000002.1"/>
</dbReference>
<dbReference type="Gene3D" id="1.10.150.130">
    <property type="match status" value="1"/>
</dbReference>
<dbReference type="PROSITE" id="PS51898">
    <property type="entry name" value="TYR_RECOMBINASE"/>
    <property type="match status" value="1"/>
</dbReference>
<evidence type="ECO:0000259" key="7">
    <source>
        <dbReference type="PROSITE" id="PS51900"/>
    </source>
</evidence>
<dbReference type="PROSITE" id="PS51900">
    <property type="entry name" value="CB"/>
    <property type="match status" value="1"/>
</dbReference>
<organism evidence="8 10">
    <name type="scientific">Thomasclavelia spiroformis</name>
    <dbReference type="NCBI Taxonomy" id="29348"/>
    <lineage>
        <taxon>Bacteria</taxon>
        <taxon>Bacillati</taxon>
        <taxon>Bacillota</taxon>
        <taxon>Erysipelotrichia</taxon>
        <taxon>Erysipelotrichales</taxon>
        <taxon>Coprobacillaceae</taxon>
        <taxon>Thomasclavelia</taxon>
    </lineage>
</organism>
<reference evidence="8" key="2">
    <citation type="journal article" date="2018" name="BMC Genomics">
        <title>Whole genome sequencing and function prediction of 133 gut anaerobes isolated from chicken caecum in pure cultures.</title>
        <authorList>
            <person name="Medvecky M."/>
            <person name="Cejkova D."/>
            <person name="Polansky O."/>
            <person name="Karasova D."/>
            <person name="Kubasova T."/>
            <person name="Cizek A."/>
            <person name="Rychlik I."/>
        </authorList>
    </citation>
    <scope>NUCLEOTIDE SEQUENCE</scope>
    <source>
        <strain evidence="8">An149</strain>
    </source>
</reference>
<evidence type="ECO:0000256" key="3">
    <source>
        <dbReference type="ARBA" id="ARBA00023125"/>
    </source>
</evidence>
<comment type="similarity">
    <text evidence="1">Belongs to the 'phage' integrase family.</text>
</comment>
<feature type="domain" description="Tyr recombinase" evidence="6">
    <location>
        <begin position="204"/>
        <end position="389"/>
    </location>
</feature>
<name>A0A1Y4QJ06_9FIRM</name>
<dbReference type="InterPro" id="IPR050090">
    <property type="entry name" value="Tyrosine_recombinase_XerCD"/>
</dbReference>
<proteinExistence type="inferred from homology"/>
<dbReference type="InterPro" id="IPR011010">
    <property type="entry name" value="DNA_brk_join_enz"/>
</dbReference>
<dbReference type="Proteomes" id="UP000196258">
    <property type="component" value="Unassembled WGS sequence"/>
</dbReference>
<dbReference type="InterPro" id="IPR004107">
    <property type="entry name" value="Integrase_SAM-like_N"/>
</dbReference>
<evidence type="ECO:0000256" key="4">
    <source>
        <dbReference type="ARBA" id="ARBA00023172"/>
    </source>
</evidence>
<dbReference type="Gene3D" id="1.10.443.10">
    <property type="entry name" value="Intergrase catalytic core"/>
    <property type="match status" value="1"/>
</dbReference>
<dbReference type="PANTHER" id="PTHR30349:SF41">
    <property type="entry name" value="INTEGRASE_RECOMBINASE PROTEIN MJ0367-RELATED"/>
    <property type="match status" value="1"/>
</dbReference>